<sequence>MVVTPAANGNFAPYFKQKPQLQQADDGNKLIFECSLSGNPQPSIEWWRGEEQLNESDGRTFFKIAPNSEADSYHVSLTLDDVVETDAGLYRVVAKNNSGEVAASINLNFSHKIIYLRTFLICNLLAADDPKEK</sequence>
<dbReference type="STRING" id="568069.A0A1J1IH18"/>
<evidence type="ECO:0000313" key="3">
    <source>
        <dbReference type="EMBL" id="CRK99515.1"/>
    </source>
</evidence>
<evidence type="ECO:0000313" key="4">
    <source>
        <dbReference type="Proteomes" id="UP000183832"/>
    </source>
</evidence>
<dbReference type="Gene3D" id="2.60.40.10">
    <property type="entry name" value="Immunoglobulins"/>
    <property type="match status" value="1"/>
</dbReference>
<dbReference type="PANTHER" id="PTHR13817:SF166">
    <property type="entry name" value="NEURONAL IGCAM-RELATED"/>
    <property type="match status" value="1"/>
</dbReference>
<evidence type="ECO:0000259" key="2">
    <source>
        <dbReference type="PROSITE" id="PS50835"/>
    </source>
</evidence>
<dbReference type="SMART" id="SM00409">
    <property type="entry name" value="IG"/>
    <property type="match status" value="1"/>
</dbReference>
<protein>
    <submittedName>
        <fullName evidence="3">CLUMA_CG012834, isoform A</fullName>
    </submittedName>
</protein>
<feature type="domain" description="Ig-like" evidence="2">
    <location>
        <begin position="13"/>
        <end position="108"/>
    </location>
</feature>
<dbReference type="InterPro" id="IPR013783">
    <property type="entry name" value="Ig-like_fold"/>
</dbReference>
<dbReference type="EMBL" id="CVRI01000051">
    <property type="protein sequence ID" value="CRK99515.1"/>
    <property type="molecule type" value="Genomic_DNA"/>
</dbReference>
<dbReference type="InterPro" id="IPR036179">
    <property type="entry name" value="Ig-like_dom_sf"/>
</dbReference>
<dbReference type="InterPro" id="IPR007110">
    <property type="entry name" value="Ig-like_dom"/>
</dbReference>
<dbReference type="SUPFAM" id="SSF48726">
    <property type="entry name" value="Immunoglobulin"/>
    <property type="match status" value="1"/>
</dbReference>
<dbReference type="PROSITE" id="PS50835">
    <property type="entry name" value="IG_LIKE"/>
    <property type="match status" value="1"/>
</dbReference>
<name>A0A1J1IH18_9DIPT</name>
<dbReference type="Proteomes" id="UP000183832">
    <property type="component" value="Unassembled WGS sequence"/>
</dbReference>
<keyword evidence="4" id="KW-1185">Reference proteome</keyword>
<accession>A0A1J1IH18</accession>
<keyword evidence="1" id="KW-0677">Repeat</keyword>
<dbReference type="InterPro" id="IPR013098">
    <property type="entry name" value="Ig_I-set"/>
</dbReference>
<dbReference type="InterPro" id="IPR050964">
    <property type="entry name" value="Striated_Muscle_Regulatory"/>
</dbReference>
<dbReference type="InterPro" id="IPR003598">
    <property type="entry name" value="Ig_sub2"/>
</dbReference>
<gene>
    <name evidence="3" type="primary">similar to Twitchin</name>
    <name evidence="3" type="ORF">CLUMA_CG012834</name>
</gene>
<dbReference type="AlphaFoldDB" id="A0A1J1IH18"/>
<dbReference type="InterPro" id="IPR003599">
    <property type="entry name" value="Ig_sub"/>
</dbReference>
<dbReference type="Pfam" id="PF07679">
    <property type="entry name" value="I-set"/>
    <property type="match status" value="1"/>
</dbReference>
<dbReference type="SMART" id="SM00408">
    <property type="entry name" value="IGc2"/>
    <property type="match status" value="1"/>
</dbReference>
<reference evidence="3 4" key="1">
    <citation type="submission" date="2015-04" db="EMBL/GenBank/DDBJ databases">
        <authorList>
            <person name="Syromyatnikov M.Y."/>
            <person name="Popov V.N."/>
        </authorList>
    </citation>
    <scope>NUCLEOTIDE SEQUENCE [LARGE SCALE GENOMIC DNA]</scope>
</reference>
<dbReference type="FunFam" id="2.60.40.10:FF:000097">
    <property type="entry name" value="Bent, isoform F"/>
    <property type="match status" value="1"/>
</dbReference>
<proteinExistence type="predicted"/>
<evidence type="ECO:0000256" key="1">
    <source>
        <dbReference type="ARBA" id="ARBA00022737"/>
    </source>
</evidence>
<dbReference type="PANTHER" id="PTHR13817">
    <property type="entry name" value="TITIN"/>
    <property type="match status" value="1"/>
</dbReference>
<organism evidence="3 4">
    <name type="scientific">Clunio marinus</name>
    <dbReference type="NCBI Taxonomy" id="568069"/>
    <lineage>
        <taxon>Eukaryota</taxon>
        <taxon>Metazoa</taxon>
        <taxon>Ecdysozoa</taxon>
        <taxon>Arthropoda</taxon>
        <taxon>Hexapoda</taxon>
        <taxon>Insecta</taxon>
        <taxon>Pterygota</taxon>
        <taxon>Neoptera</taxon>
        <taxon>Endopterygota</taxon>
        <taxon>Diptera</taxon>
        <taxon>Nematocera</taxon>
        <taxon>Chironomoidea</taxon>
        <taxon>Chironomidae</taxon>
        <taxon>Clunio</taxon>
    </lineage>
</organism>
<dbReference type="OrthoDB" id="504170at2759"/>